<dbReference type="PROSITE" id="PS50979">
    <property type="entry name" value="BC"/>
    <property type="match status" value="1"/>
</dbReference>
<dbReference type="SMART" id="SM00878">
    <property type="entry name" value="Biotin_carb_C"/>
    <property type="match status" value="1"/>
</dbReference>
<dbReference type="Pfam" id="PF00364">
    <property type="entry name" value="Biotin_lipoyl"/>
    <property type="match status" value="1"/>
</dbReference>
<feature type="domain" description="Biotin carboxylation" evidence="9">
    <location>
        <begin position="1"/>
        <end position="452"/>
    </location>
</feature>
<gene>
    <name evidence="11" type="ORF">KQ910_00805</name>
</gene>
<evidence type="ECO:0000259" key="8">
    <source>
        <dbReference type="PROSITE" id="PS50975"/>
    </source>
</evidence>
<evidence type="ECO:0000256" key="1">
    <source>
        <dbReference type="ARBA" id="ARBA00001953"/>
    </source>
</evidence>
<dbReference type="InterPro" id="IPR011763">
    <property type="entry name" value="COA_CT_C"/>
</dbReference>
<dbReference type="InterPro" id="IPR034733">
    <property type="entry name" value="AcCoA_carboxyl_beta"/>
</dbReference>
<keyword evidence="3 6" id="KW-0547">Nucleotide-binding</keyword>
<dbReference type="InterPro" id="IPR005479">
    <property type="entry name" value="CPAse_ATP-bd"/>
</dbReference>
<dbReference type="InterPro" id="IPR050856">
    <property type="entry name" value="Biotin_carboxylase_complex"/>
</dbReference>
<keyword evidence="12" id="KW-1185">Reference proteome</keyword>
<dbReference type="CDD" id="cd06850">
    <property type="entry name" value="biotinyl_domain"/>
    <property type="match status" value="1"/>
</dbReference>
<dbReference type="Pfam" id="PF02786">
    <property type="entry name" value="CPSase_L_D2"/>
    <property type="match status" value="1"/>
</dbReference>
<dbReference type="PANTHER" id="PTHR18866:SF128">
    <property type="entry name" value="UREA AMIDOLYASE"/>
    <property type="match status" value="1"/>
</dbReference>
<sequence length="1121" mass="119556">MLKKLLIANRGEIAIRIAQAAAELGIATVGVHSEDDATSLHVRRVDEVRPLKGRGAAAYLDIAGVIAAAREAGCDAVHPGYGFLSENAAFAKACAEAGIVFVGPTPEQLDLFGDKARARTHAGKNKAPVLSGTDGAVDVAGVKAFFAKHRKAGIVIKAIAGGGGRGMRIVTEEGDIEDAFARASAEAQAAFGNGALYAERLIARARHIEVQIVGDGQGGIVALGERECTIQRRSQKIVELAPSPHLAEPMRRQIVDSAVTMATAVNYRSLGTFEFLVDDAAPDFFCFIEANPRLQVEHTVTEEVWGVDLVKTQLRLAGGASLDDTGVRQAAPRGHAIQLRVNMETMTADGSAKPGGGTLTSFEPPSGPGIRVDTYGYAGYRTNPNFDSLLAKVIVHAPSPDFGDALQRAERALAAFRLEGAPSNIAFLRALIAHPDFRSDKVHTRFVDEQAASLIETASKLKAGLYFEGAAPVAGGMRQAGARVDSVDPLAVLAFGKVKAETAPAGVANDAPEGTVAVPAPMQGTIVSLSVAEGDAVAAGQALLVMDAMKMQHEIRSPARGYVRRIAVEAGETVYEGHALLFVEEADVEVKGAAVEEKIDLDHIRPDLAEYFERRAMTLDGKRPDSVARRRKTNQRTARENLDDLVDPNSFVEYGAFAIASQRTRRTVEDLIEKTPADGLITGIGRVNGSLFGPERSRVAVAHYDYTVLAGTQGKNNHHKKDRLFEIVEQQRIPLVFFTEGGGGRPGDIDVQSVAGLNTMAFHIFGRLSGTAPLVGINSGRCFAGNAAILGCCDVVIATRNSTIGMGGPAMIEGGNLGVFSPEEVGPMEVQVPNGVVDIAVEDEAEAVAVAKKYLSYFQGALPEWRAADQRLLRRAIPENRLRVYDVRDVIATLCDEDSVLEVRRAFGPGMVTAFGRVEGKPFGIVANNPVHLAGAIDSDGSDKAARFLQLCDAFDMPILFLCDTPGMMVGPEIEKTALVRHCSRLFVTGANLTVPFGTIVLRKAYGLGAQAMAGGSFHAPAFTVSWPTGEFGGMGLEGAVKLGFRKELEAVSDPNERRALFDKMVAAAYARGKALSTATYFEVDEVIDPADSRRWIATALLEAKPRPAHSHKKRPNIDTW</sequence>
<dbReference type="PROSITE" id="PS50989">
    <property type="entry name" value="COA_CT_CTER"/>
    <property type="match status" value="1"/>
</dbReference>
<dbReference type="Pfam" id="PF01039">
    <property type="entry name" value="Carboxyl_trans"/>
    <property type="match status" value="1"/>
</dbReference>
<dbReference type="InterPro" id="IPR005481">
    <property type="entry name" value="BC-like_N"/>
</dbReference>
<dbReference type="PROSITE" id="PS00188">
    <property type="entry name" value="BIOTIN"/>
    <property type="match status" value="1"/>
</dbReference>
<dbReference type="PROSITE" id="PS00867">
    <property type="entry name" value="CPSASE_2"/>
    <property type="match status" value="1"/>
</dbReference>
<reference evidence="11 12" key="1">
    <citation type="submission" date="2021-06" db="EMBL/GenBank/DDBJ databases">
        <authorList>
            <person name="Lee D.H."/>
        </authorList>
    </citation>
    <scope>NUCLEOTIDE SEQUENCE [LARGE SCALE GENOMIC DNA]</scope>
    <source>
        <strain evidence="11 12">MMS21-HV4-11</strain>
    </source>
</reference>
<evidence type="ECO:0000259" key="10">
    <source>
        <dbReference type="PROSITE" id="PS50989"/>
    </source>
</evidence>
<evidence type="ECO:0000256" key="6">
    <source>
        <dbReference type="PROSITE-ProRule" id="PRU00409"/>
    </source>
</evidence>
<evidence type="ECO:0000313" key="11">
    <source>
        <dbReference type="EMBL" id="MBU8872277.1"/>
    </source>
</evidence>
<evidence type="ECO:0000259" key="7">
    <source>
        <dbReference type="PROSITE" id="PS50968"/>
    </source>
</evidence>
<dbReference type="Proteomes" id="UP000727907">
    <property type="component" value="Unassembled WGS sequence"/>
</dbReference>
<keyword evidence="5" id="KW-0092">Biotin</keyword>
<keyword evidence="4 6" id="KW-0067">ATP-binding</keyword>
<feature type="domain" description="Lipoyl-binding" evidence="7">
    <location>
        <begin position="513"/>
        <end position="585"/>
    </location>
</feature>
<dbReference type="InterPro" id="IPR005482">
    <property type="entry name" value="Biotin_COase_C"/>
</dbReference>
<dbReference type="PANTHER" id="PTHR18866">
    <property type="entry name" value="CARBOXYLASE:PYRUVATE/ACETYL-COA/PROPIONYL-COA CARBOXYLASE"/>
    <property type="match status" value="1"/>
</dbReference>
<dbReference type="InterPro" id="IPR001882">
    <property type="entry name" value="Biotin_BS"/>
</dbReference>
<evidence type="ECO:0000313" key="12">
    <source>
        <dbReference type="Proteomes" id="UP000727907"/>
    </source>
</evidence>
<dbReference type="Pfam" id="PF02785">
    <property type="entry name" value="Biotin_carb_C"/>
    <property type="match status" value="1"/>
</dbReference>
<organism evidence="11 12">
    <name type="scientific">Reyranella humidisoli</name>
    <dbReference type="NCBI Taxonomy" id="2849149"/>
    <lineage>
        <taxon>Bacteria</taxon>
        <taxon>Pseudomonadati</taxon>
        <taxon>Pseudomonadota</taxon>
        <taxon>Alphaproteobacteria</taxon>
        <taxon>Hyphomicrobiales</taxon>
        <taxon>Reyranellaceae</taxon>
        <taxon>Reyranella</taxon>
    </lineage>
</organism>
<dbReference type="Pfam" id="PF00289">
    <property type="entry name" value="Biotin_carb_N"/>
    <property type="match status" value="1"/>
</dbReference>
<accession>A0ABS6ICE9</accession>
<keyword evidence="2" id="KW-0436">Ligase</keyword>
<evidence type="ECO:0000256" key="4">
    <source>
        <dbReference type="ARBA" id="ARBA00022840"/>
    </source>
</evidence>
<dbReference type="PROSITE" id="PS50975">
    <property type="entry name" value="ATP_GRASP"/>
    <property type="match status" value="1"/>
</dbReference>
<proteinExistence type="predicted"/>
<comment type="caution">
    <text evidence="11">The sequence shown here is derived from an EMBL/GenBank/DDBJ whole genome shotgun (WGS) entry which is preliminary data.</text>
</comment>
<evidence type="ECO:0000256" key="2">
    <source>
        <dbReference type="ARBA" id="ARBA00022598"/>
    </source>
</evidence>
<dbReference type="RefSeq" id="WP_216956057.1">
    <property type="nucleotide sequence ID" value="NZ_JAHOPB010000001.1"/>
</dbReference>
<feature type="domain" description="ATP-grasp" evidence="8">
    <location>
        <begin position="114"/>
        <end position="318"/>
    </location>
</feature>
<protein>
    <submittedName>
        <fullName evidence="11">Biotin/lipoyl-binding protein</fullName>
    </submittedName>
</protein>
<evidence type="ECO:0000256" key="3">
    <source>
        <dbReference type="ARBA" id="ARBA00022741"/>
    </source>
</evidence>
<comment type="cofactor">
    <cofactor evidence="1">
        <name>biotin</name>
        <dbReference type="ChEBI" id="CHEBI:57586"/>
    </cofactor>
</comment>
<dbReference type="PROSITE" id="PS50968">
    <property type="entry name" value="BIOTINYL_LIPOYL"/>
    <property type="match status" value="1"/>
</dbReference>
<dbReference type="InterPro" id="IPR011764">
    <property type="entry name" value="Biotin_carboxylation_dom"/>
</dbReference>
<dbReference type="EMBL" id="JAHOPB010000001">
    <property type="protein sequence ID" value="MBU8872277.1"/>
    <property type="molecule type" value="Genomic_DNA"/>
</dbReference>
<evidence type="ECO:0000259" key="9">
    <source>
        <dbReference type="PROSITE" id="PS50979"/>
    </source>
</evidence>
<feature type="domain" description="CoA carboxyltransferase C-terminal" evidence="10">
    <location>
        <begin position="864"/>
        <end position="1103"/>
    </location>
</feature>
<name>A0ABS6ICE9_9HYPH</name>
<evidence type="ECO:0000256" key="5">
    <source>
        <dbReference type="ARBA" id="ARBA00023267"/>
    </source>
</evidence>
<dbReference type="InterPro" id="IPR011761">
    <property type="entry name" value="ATP-grasp"/>
</dbReference>
<dbReference type="InterPro" id="IPR000089">
    <property type="entry name" value="Biotin_lipoyl"/>
</dbReference>